<evidence type="ECO:0000313" key="2">
    <source>
        <dbReference type="Proteomes" id="UP001497482"/>
    </source>
</evidence>
<keyword evidence="2" id="KW-1185">Reference proteome</keyword>
<evidence type="ECO:0000313" key="1">
    <source>
        <dbReference type="EMBL" id="CAL1587876.1"/>
    </source>
</evidence>
<reference evidence="1 2" key="1">
    <citation type="submission" date="2024-04" db="EMBL/GenBank/DDBJ databases">
        <authorList>
            <person name="Waldvogel A.-M."/>
            <person name="Schoenle A."/>
        </authorList>
    </citation>
    <scope>NUCLEOTIDE SEQUENCE [LARGE SCALE GENOMIC DNA]</scope>
</reference>
<name>A0AAV2KHT2_KNICA</name>
<dbReference type="AlphaFoldDB" id="A0AAV2KHT2"/>
<accession>A0AAV2KHT2</accession>
<organism evidence="1 2">
    <name type="scientific">Knipowitschia caucasica</name>
    <name type="common">Caucasian dwarf goby</name>
    <name type="synonym">Pomatoschistus caucasicus</name>
    <dbReference type="NCBI Taxonomy" id="637954"/>
    <lineage>
        <taxon>Eukaryota</taxon>
        <taxon>Metazoa</taxon>
        <taxon>Chordata</taxon>
        <taxon>Craniata</taxon>
        <taxon>Vertebrata</taxon>
        <taxon>Euteleostomi</taxon>
        <taxon>Actinopterygii</taxon>
        <taxon>Neopterygii</taxon>
        <taxon>Teleostei</taxon>
        <taxon>Neoteleostei</taxon>
        <taxon>Acanthomorphata</taxon>
        <taxon>Gobiaria</taxon>
        <taxon>Gobiiformes</taxon>
        <taxon>Gobioidei</taxon>
        <taxon>Gobiidae</taxon>
        <taxon>Gobiinae</taxon>
        <taxon>Knipowitschia</taxon>
    </lineage>
</organism>
<sequence length="129" mass="14408">METFANSVKDIPGFLCPRLKLNEAHSSVAVLQGGMEPSDLSLACHSLAPPGTSRRKTLHSNLQKTITIQHLPERSLLRLCLIRFLRIFTAEKEAGHLGIVSCRVWVLSIHGTSQREDGDCSCFRKRRTL</sequence>
<proteinExistence type="predicted"/>
<gene>
    <name evidence="1" type="ORF">KC01_LOCUS17784</name>
</gene>
<dbReference type="EMBL" id="OZ035840">
    <property type="protein sequence ID" value="CAL1587876.1"/>
    <property type="molecule type" value="Genomic_DNA"/>
</dbReference>
<dbReference type="Proteomes" id="UP001497482">
    <property type="component" value="Chromosome 18"/>
</dbReference>
<protein>
    <submittedName>
        <fullName evidence="1">Uncharacterized protein</fullName>
    </submittedName>
</protein>